<dbReference type="Proteomes" id="UP000333828">
    <property type="component" value="Unassembled WGS sequence"/>
</dbReference>
<keyword evidence="3" id="KW-1185">Reference proteome</keyword>
<feature type="region of interest" description="Disordered" evidence="1">
    <location>
        <begin position="1053"/>
        <end position="1098"/>
    </location>
</feature>
<feature type="compositionally biased region" description="Low complexity" evidence="1">
    <location>
        <begin position="1063"/>
        <end position="1076"/>
    </location>
</feature>
<dbReference type="RefSeq" id="WP_150684427.1">
    <property type="nucleotide sequence ID" value="NZ_CABPSI010000003.1"/>
</dbReference>
<feature type="compositionally biased region" description="Basic and acidic residues" evidence="1">
    <location>
        <begin position="998"/>
        <end position="1011"/>
    </location>
</feature>
<feature type="region of interest" description="Disordered" evidence="1">
    <location>
        <begin position="995"/>
        <end position="1015"/>
    </location>
</feature>
<sequence length="1098" mass="119259">MNPSSIVRAPTPPARPVALATPGASPEASHASSRGRVQLRAAGPAVTTSFCAPARPPESRDSWPQLRASTSRAALKDFLPAEAAHLPGDVSTLSTWSTVLGSAVGRVSQITVTPGAVFAAEASGIPPPPQGLFVHDGKYAKVVGKQAQKRYLGNEDTQHLALPAKPVYRQSIMGTPTSPLPARRASTDAETFAAQYTSPLDFELTPVELDHIVDGVPFKKTVNGFRIGGISPHVVVEAAPGKFYVAGTMRASDLPRDLRRLDPTVPMDKHCIDLFNEYKGRLNVLPALLTPKTTFDNLSQHVSQHPSPNARDQAIAFKILTSGRAQDRYVEICKRSIDSRERFDSERHASDALTYQTILGPDHVFTVDGQWNIADAAGITDLKTHLQGGNIAFASLGSEDGRVLYFSTSGGKRFDALTLHIHKAMGDADEITIGDTTYVDARRRVMRTLQSESGTPPVGLVDLPVLGDDRESGPSRLKDSEQTIAAAIVHDMRSRAIVTSIHVNSLLDTCDSCASALSMLQTLTGHSVDFVYHRDYGASAENSAHKSVRTLQTLLATASALRADSMVNDTTAKCMTARRLLTPELLQELAIGLRFANGDKADQLAFRVNVDYLRLLAGLVADDTLPARAVLKALSSEAGLVYVSLLGHRAPSLETLAHAWADLLHEIVDKRVTREDVLRLLLGRSDPCQTCFLIELLNAPREPGDCRRALLTRLRAEHLIPTFRDLLASQGRLGAAIIVFRLRPRWRQVPEMALEHHDVPTVIDGIRRVISEKVLLRLEADRLKTRLREIMPTITIREQQAMREMVDGAVQRAWQKALPGEHPPSEIARQVLDDIGPAYGRDLALSRKKARDAVIREEVSAYVAFLRSNPDAEAEAVKAAFQTHVANAKAAHGQMISPAADHPLPTADAADQAGLRVAPEVLSVTTTREASEKREAAASEAVQVATTSKAVAASVTHRTTQKIKETAKKKTFLSRQTGGYAAFVAANEASKTKAAKQATDDAEAKTQREADAQSNAATWRIAHRLRTLQGTTWSQLRDRKDALSSQYTTEELVERHANLNKPSTSASARATEAASRIPSAQWQAPDGSIRTSNKEHKS</sequence>
<dbReference type="EMBL" id="CABPSI010000003">
    <property type="protein sequence ID" value="VVE11025.1"/>
    <property type="molecule type" value="Genomic_DNA"/>
</dbReference>
<evidence type="ECO:0000313" key="2">
    <source>
        <dbReference type="EMBL" id="VVE11025.1"/>
    </source>
</evidence>
<evidence type="ECO:0000256" key="1">
    <source>
        <dbReference type="SAM" id="MobiDB-lite"/>
    </source>
</evidence>
<organism evidence="2 3">
    <name type="scientific">Pandoraea iniqua</name>
    <dbReference type="NCBI Taxonomy" id="2508288"/>
    <lineage>
        <taxon>Bacteria</taxon>
        <taxon>Pseudomonadati</taxon>
        <taxon>Pseudomonadota</taxon>
        <taxon>Betaproteobacteria</taxon>
        <taxon>Burkholderiales</taxon>
        <taxon>Burkholderiaceae</taxon>
        <taxon>Pandoraea</taxon>
    </lineage>
</organism>
<feature type="region of interest" description="Disordered" evidence="1">
    <location>
        <begin position="1"/>
        <end position="39"/>
    </location>
</feature>
<proteinExistence type="predicted"/>
<dbReference type="AlphaFoldDB" id="A0A5E4VJ11"/>
<accession>A0A5E4VJ11</accession>
<reference evidence="2 3" key="1">
    <citation type="submission" date="2019-08" db="EMBL/GenBank/DDBJ databases">
        <authorList>
            <person name="Peeters C."/>
        </authorList>
    </citation>
    <scope>NUCLEOTIDE SEQUENCE [LARGE SCALE GENOMIC DNA]</scope>
    <source>
        <strain evidence="2 3">LMG 31115</strain>
    </source>
</reference>
<name>A0A5E4VJ11_9BURK</name>
<protein>
    <submittedName>
        <fullName evidence="2">Uncharacterized protein</fullName>
    </submittedName>
</protein>
<evidence type="ECO:0000313" key="3">
    <source>
        <dbReference type="Proteomes" id="UP000333828"/>
    </source>
</evidence>
<gene>
    <name evidence="2" type="ORF">PIN31115_02619</name>
</gene>